<dbReference type="InterPro" id="IPR050556">
    <property type="entry name" value="Type_II_TA_system_RNase"/>
</dbReference>
<dbReference type="PANTHER" id="PTHR33653:SF1">
    <property type="entry name" value="RIBONUCLEASE VAPC2"/>
    <property type="match status" value="1"/>
</dbReference>
<protein>
    <submittedName>
        <fullName evidence="9">Putative nucleic acid-binding protein, contains PIN domain</fullName>
    </submittedName>
</protein>
<evidence type="ECO:0000256" key="7">
    <source>
        <dbReference type="ARBA" id="ARBA00038093"/>
    </source>
</evidence>
<dbReference type="InterPro" id="IPR002716">
    <property type="entry name" value="PIN_dom"/>
</dbReference>
<dbReference type="GO" id="GO:0004518">
    <property type="term" value="F:nuclease activity"/>
    <property type="evidence" value="ECO:0007669"/>
    <property type="project" value="UniProtKB-KW"/>
</dbReference>
<keyword evidence="3" id="KW-0540">Nuclease</keyword>
<name>R4KJE2_9FIRM</name>
<dbReference type="STRING" id="767817.Desgi_0137"/>
<evidence type="ECO:0000313" key="9">
    <source>
        <dbReference type="EMBL" id="AGK99750.1"/>
    </source>
</evidence>
<evidence type="ECO:0000256" key="2">
    <source>
        <dbReference type="ARBA" id="ARBA00022649"/>
    </source>
</evidence>
<evidence type="ECO:0000256" key="3">
    <source>
        <dbReference type="ARBA" id="ARBA00022722"/>
    </source>
</evidence>
<feature type="domain" description="PIN" evidence="8">
    <location>
        <begin position="7"/>
        <end position="96"/>
    </location>
</feature>
<accession>R4KJE2</accession>
<dbReference type="eggNOG" id="COG1487">
    <property type="taxonomic scope" value="Bacteria"/>
</dbReference>
<dbReference type="PANTHER" id="PTHR33653">
    <property type="entry name" value="RIBONUCLEASE VAPC2"/>
    <property type="match status" value="1"/>
</dbReference>
<evidence type="ECO:0000256" key="1">
    <source>
        <dbReference type="ARBA" id="ARBA00001946"/>
    </source>
</evidence>
<evidence type="ECO:0000256" key="6">
    <source>
        <dbReference type="ARBA" id="ARBA00022842"/>
    </source>
</evidence>
<sequence length="108" mass="12820">MARDIPFGISPYIFQEILQGARNEKEYRQLRDYLSTQTIYFLPEEKATYEKAARLYFDLRRKGITPRSTIDILIALTAMEYRLLLLHNDRDFDLMAEQVDALQILKMI</sequence>
<comment type="similarity">
    <text evidence="7">Belongs to the PINc/VapC protein family.</text>
</comment>
<reference evidence="9 10" key="1">
    <citation type="submission" date="2012-01" db="EMBL/GenBank/DDBJ databases">
        <title>Complete sequence of Desulfotomaculum gibsoniae DSM 7213.</title>
        <authorList>
            <consortium name="US DOE Joint Genome Institute"/>
            <person name="Lucas S."/>
            <person name="Han J."/>
            <person name="Lapidus A."/>
            <person name="Cheng J.-F."/>
            <person name="Goodwin L."/>
            <person name="Pitluck S."/>
            <person name="Peters L."/>
            <person name="Ovchinnikova G."/>
            <person name="Teshima H."/>
            <person name="Detter J.C."/>
            <person name="Han C."/>
            <person name="Tapia R."/>
            <person name="Land M."/>
            <person name="Hauser L."/>
            <person name="Kyrpides N."/>
            <person name="Ivanova N."/>
            <person name="Pagani I."/>
            <person name="Parshina S."/>
            <person name="Plugge C."/>
            <person name="Muyzer G."/>
            <person name="Kuever J."/>
            <person name="Ivanova A."/>
            <person name="Nazina T."/>
            <person name="Klenk H.-P."/>
            <person name="Brambilla E."/>
            <person name="Spring S."/>
            <person name="Stams A.F."/>
            <person name="Woyke T."/>
        </authorList>
    </citation>
    <scope>NUCLEOTIDE SEQUENCE [LARGE SCALE GENOMIC DNA]</scope>
    <source>
        <strain evidence="9 10">DSM 7213</strain>
    </source>
</reference>
<evidence type="ECO:0000313" key="10">
    <source>
        <dbReference type="Proteomes" id="UP000013520"/>
    </source>
</evidence>
<gene>
    <name evidence="9" type="ORF">Desgi_0137</name>
</gene>
<keyword evidence="5" id="KW-0378">Hydrolase</keyword>
<proteinExistence type="inferred from homology"/>
<dbReference type="AlphaFoldDB" id="R4KJE2"/>
<evidence type="ECO:0000256" key="5">
    <source>
        <dbReference type="ARBA" id="ARBA00022801"/>
    </source>
</evidence>
<keyword evidence="2" id="KW-1277">Toxin-antitoxin system</keyword>
<dbReference type="Proteomes" id="UP000013520">
    <property type="component" value="Chromosome"/>
</dbReference>
<keyword evidence="6" id="KW-0460">Magnesium</keyword>
<keyword evidence="4" id="KW-0479">Metal-binding</keyword>
<keyword evidence="10" id="KW-1185">Reference proteome</keyword>
<organism evidence="9 10">
    <name type="scientific">Desulfoscipio gibsoniae DSM 7213</name>
    <dbReference type="NCBI Taxonomy" id="767817"/>
    <lineage>
        <taxon>Bacteria</taxon>
        <taxon>Bacillati</taxon>
        <taxon>Bacillota</taxon>
        <taxon>Clostridia</taxon>
        <taxon>Eubacteriales</taxon>
        <taxon>Desulfallaceae</taxon>
        <taxon>Desulfoscipio</taxon>
    </lineage>
</organism>
<evidence type="ECO:0000259" key="8">
    <source>
        <dbReference type="Pfam" id="PF01850"/>
    </source>
</evidence>
<comment type="cofactor">
    <cofactor evidence="1">
        <name>Mg(2+)</name>
        <dbReference type="ChEBI" id="CHEBI:18420"/>
    </cofactor>
</comment>
<evidence type="ECO:0000256" key="4">
    <source>
        <dbReference type="ARBA" id="ARBA00022723"/>
    </source>
</evidence>
<dbReference type="InterPro" id="IPR029060">
    <property type="entry name" value="PIN-like_dom_sf"/>
</dbReference>
<dbReference type="GO" id="GO:0016787">
    <property type="term" value="F:hydrolase activity"/>
    <property type="evidence" value="ECO:0007669"/>
    <property type="project" value="UniProtKB-KW"/>
</dbReference>
<dbReference type="SUPFAM" id="SSF88723">
    <property type="entry name" value="PIN domain-like"/>
    <property type="match status" value="1"/>
</dbReference>
<dbReference type="KEGG" id="dgi:Desgi_0137"/>
<dbReference type="HOGENOM" id="CLU_118482_1_3_9"/>
<dbReference type="GO" id="GO:0046872">
    <property type="term" value="F:metal ion binding"/>
    <property type="evidence" value="ECO:0007669"/>
    <property type="project" value="UniProtKB-KW"/>
</dbReference>
<dbReference type="EMBL" id="CP003273">
    <property type="protein sequence ID" value="AGK99750.1"/>
    <property type="molecule type" value="Genomic_DNA"/>
</dbReference>
<dbReference type="Pfam" id="PF01850">
    <property type="entry name" value="PIN"/>
    <property type="match status" value="1"/>
</dbReference>
<dbReference type="Gene3D" id="3.40.50.1010">
    <property type="entry name" value="5'-nuclease"/>
    <property type="match status" value="1"/>
</dbReference>